<dbReference type="Proteomes" id="UP000014148">
    <property type="component" value="Unassembled WGS sequence"/>
</dbReference>
<dbReference type="eggNOG" id="ENOG50304UE">
    <property type="taxonomic scope" value="Bacteria"/>
</dbReference>
<feature type="region of interest" description="Disordered" evidence="1">
    <location>
        <begin position="279"/>
        <end position="378"/>
    </location>
</feature>
<feature type="compositionally biased region" description="Basic residues" evidence="1">
    <location>
        <begin position="360"/>
        <end position="378"/>
    </location>
</feature>
<dbReference type="EMBL" id="AJAK01000020">
    <property type="protein sequence ID" value="EOH75420.1"/>
    <property type="molecule type" value="Genomic_DNA"/>
</dbReference>
<evidence type="ECO:0000313" key="5">
    <source>
        <dbReference type="Proteomes" id="UP000014148"/>
    </source>
</evidence>
<dbReference type="RefSeq" id="WP_010742022.1">
    <property type="nucleotide sequence ID" value="NZ_KB946251.1"/>
</dbReference>
<reference evidence="3 5" key="2">
    <citation type="submission" date="2013-03" db="EMBL/GenBank/DDBJ databases">
        <title>The Genome Sequence of Enterococcus malodoratus ATCC_43197 (PacBio/Illumina hybrid assembly).</title>
        <authorList>
            <consortium name="The Broad Institute Genomics Platform"/>
            <consortium name="The Broad Institute Genome Sequencing Center for Infectious Disease"/>
            <person name="Earl A."/>
            <person name="Russ C."/>
            <person name="Gilmore M."/>
            <person name="Surin D."/>
            <person name="Walker B."/>
            <person name="Young S."/>
            <person name="Zeng Q."/>
            <person name="Gargeya S."/>
            <person name="Fitzgerald M."/>
            <person name="Haas B."/>
            <person name="Abouelleil A."/>
            <person name="Allen A.W."/>
            <person name="Alvarado L."/>
            <person name="Arachchi H.M."/>
            <person name="Berlin A.M."/>
            <person name="Chapman S.B."/>
            <person name="Gainer-Dewar J."/>
            <person name="Goldberg J."/>
            <person name="Griggs A."/>
            <person name="Gujja S."/>
            <person name="Hansen M."/>
            <person name="Howarth C."/>
            <person name="Imamovic A."/>
            <person name="Ireland A."/>
            <person name="Larimer J."/>
            <person name="McCowan C."/>
            <person name="Murphy C."/>
            <person name="Pearson M."/>
            <person name="Poon T.W."/>
            <person name="Priest M."/>
            <person name="Roberts A."/>
            <person name="Saif S."/>
            <person name="Shea T."/>
            <person name="Sisk P."/>
            <person name="Sykes S."/>
            <person name="Wortman J."/>
            <person name="Nusbaum C."/>
            <person name="Birren B."/>
        </authorList>
    </citation>
    <scope>NUCLEOTIDE SEQUENCE [LARGE SCALE GENOMIC DNA]</scope>
    <source>
        <strain evidence="3 5">ATCC 43197</strain>
    </source>
</reference>
<dbReference type="Proteomes" id="UP000013783">
    <property type="component" value="Unassembled WGS sequence"/>
</dbReference>
<name>R2QVC3_9ENTE</name>
<dbReference type="AlphaFoldDB" id="R2QVC3"/>
<gene>
    <name evidence="3" type="ORF">I585_02404</name>
    <name evidence="2" type="ORF">UAI_03222</name>
</gene>
<evidence type="ECO:0000256" key="1">
    <source>
        <dbReference type="SAM" id="MobiDB-lite"/>
    </source>
</evidence>
<comment type="caution">
    <text evidence="2">The sequence shown here is derived from an EMBL/GenBank/DDBJ whole genome shotgun (WGS) entry which is preliminary data.</text>
</comment>
<dbReference type="EMBL" id="ASWA01000003">
    <property type="protein sequence ID" value="EOT66883.1"/>
    <property type="molecule type" value="Genomic_DNA"/>
</dbReference>
<proteinExistence type="predicted"/>
<feature type="compositionally biased region" description="Polar residues" evidence="1">
    <location>
        <begin position="320"/>
        <end position="345"/>
    </location>
</feature>
<protein>
    <submittedName>
        <fullName evidence="2">Uncharacterized protein</fullName>
    </submittedName>
</protein>
<sequence length="378" mass="42801">MKKNVQTKPLSQVQLFVTKRNTLEQKISSYYENTQNVSDVIQYAVAIMVKNALVLSDYSEFLKELVRELFLHAEPSEVLRKNLCYFKPYFKGGEFDKLVNRLFKNRKEYLQFSEEARSICKYLHTEDAPAKEDAKYGYHLVSVFKAASGKKHSWILRNIDPAMSKEEAREKTRALLKVLTTLTIFEQNGSRKFAQLVKFDYIESANVMHHEESQELLEESDQNSEEAKETLTIMVPHGFDPRTLSDAEAIVLIQAHLPEGKTLADIEVLFVERPADSAEAADPVFDPPVISNEVQQKSHEPESALIKEDRAIGVADPPVTESTPKRSTNNRPLSGRQLSALSLINNRERGQGQQTSSGKRSGKKKGGSGSQKNKKRKK</sequence>
<organism evidence="2 4">
    <name type="scientific">Enterococcus malodoratus ATCC 43197</name>
    <dbReference type="NCBI Taxonomy" id="1158601"/>
    <lineage>
        <taxon>Bacteria</taxon>
        <taxon>Bacillati</taxon>
        <taxon>Bacillota</taxon>
        <taxon>Bacilli</taxon>
        <taxon>Lactobacillales</taxon>
        <taxon>Enterococcaceae</taxon>
        <taxon>Enterococcus</taxon>
    </lineage>
</organism>
<keyword evidence="5" id="KW-1185">Reference proteome</keyword>
<accession>R2QVC3</accession>
<evidence type="ECO:0000313" key="4">
    <source>
        <dbReference type="Proteomes" id="UP000013783"/>
    </source>
</evidence>
<feature type="compositionally biased region" description="Basic and acidic residues" evidence="1">
    <location>
        <begin position="296"/>
        <end position="311"/>
    </location>
</feature>
<evidence type="ECO:0000313" key="3">
    <source>
        <dbReference type="EMBL" id="EOT66883.1"/>
    </source>
</evidence>
<reference evidence="2 4" key="1">
    <citation type="submission" date="2013-02" db="EMBL/GenBank/DDBJ databases">
        <title>The Genome Sequence of Enterococcus malodoratus ATCC_43197.</title>
        <authorList>
            <consortium name="The Broad Institute Genome Sequencing Platform"/>
            <consortium name="The Broad Institute Genome Sequencing Center for Infectious Disease"/>
            <person name="Earl A.M."/>
            <person name="Gilmore M.S."/>
            <person name="Lebreton F."/>
            <person name="Walker B."/>
            <person name="Young S.K."/>
            <person name="Zeng Q."/>
            <person name="Gargeya S."/>
            <person name="Fitzgerald M."/>
            <person name="Haas B."/>
            <person name="Abouelleil A."/>
            <person name="Alvarado L."/>
            <person name="Arachchi H.M."/>
            <person name="Berlin A.M."/>
            <person name="Chapman S.B."/>
            <person name="Dewar J."/>
            <person name="Goldberg J."/>
            <person name="Griggs A."/>
            <person name="Gujja S."/>
            <person name="Hansen M."/>
            <person name="Howarth C."/>
            <person name="Imamovic A."/>
            <person name="Larimer J."/>
            <person name="McCowan C."/>
            <person name="Murphy C."/>
            <person name="Neiman D."/>
            <person name="Pearson M."/>
            <person name="Priest M."/>
            <person name="Roberts A."/>
            <person name="Saif S."/>
            <person name="Shea T."/>
            <person name="Sisk P."/>
            <person name="Sykes S."/>
            <person name="Wortman J."/>
            <person name="Nusbaum C."/>
            <person name="Birren B."/>
        </authorList>
    </citation>
    <scope>NUCLEOTIDE SEQUENCE [LARGE SCALE GENOMIC DNA]</scope>
    <source>
        <strain evidence="2 4">ATCC 43197</strain>
    </source>
</reference>
<evidence type="ECO:0000313" key="2">
    <source>
        <dbReference type="EMBL" id="EOH75420.1"/>
    </source>
</evidence>
<dbReference type="PATRIC" id="fig|1158601.3.peg.3195"/>